<keyword evidence="1" id="KW-0597">Phosphoprotein</keyword>
<dbReference type="SUPFAM" id="SSF55874">
    <property type="entry name" value="ATPase domain of HSP90 chaperone/DNA topoisomerase II/histidine kinase"/>
    <property type="match status" value="1"/>
</dbReference>
<keyword evidence="8" id="KW-1185">Reference proteome</keyword>
<dbReference type="InterPro" id="IPR013783">
    <property type="entry name" value="Ig-like_fold"/>
</dbReference>
<evidence type="ECO:0000256" key="3">
    <source>
        <dbReference type="SAM" id="Phobius"/>
    </source>
</evidence>
<dbReference type="Gene3D" id="3.30.565.10">
    <property type="entry name" value="Histidine kinase-like ATPase, C-terminal domain"/>
    <property type="match status" value="1"/>
</dbReference>
<evidence type="ECO:0000313" key="8">
    <source>
        <dbReference type="Proteomes" id="UP000798808"/>
    </source>
</evidence>
<dbReference type="Pfam" id="PF07730">
    <property type="entry name" value="HisKA_3"/>
    <property type="match status" value="1"/>
</dbReference>
<dbReference type="CDD" id="cd16917">
    <property type="entry name" value="HATPase_UhpB-NarQ-NarX-like"/>
    <property type="match status" value="1"/>
</dbReference>
<evidence type="ECO:0000259" key="5">
    <source>
        <dbReference type="Pfam" id="PF07495"/>
    </source>
</evidence>
<keyword evidence="3" id="KW-0472">Membrane</keyword>
<keyword evidence="3" id="KW-0812">Transmembrane</keyword>
<dbReference type="PANTHER" id="PTHR43547">
    <property type="entry name" value="TWO-COMPONENT HISTIDINE KINASE"/>
    <property type="match status" value="1"/>
</dbReference>
<reference evidence="7 8" key="1">
    <citation type="submission" date="2019-02" db="EMBL/GenBank/DDBJ databases">
        <authorList>
            <person name="Goldberg S.R."/>
            <person name="Haltli B.A."/>
            <person name="Correa H."/>
            <person name="Russell K.G."/>
        </authorList>
    </citation>
    <scope>NUCLEOTIDE SEQUENCE [LARGE SCALE GENOMIC DNA]</scope>
    <source>
        <strain evidence="7 8">JCM 16186</strain>
    </source>
</reference>
<dbReference type="SUPFAM" id="SSF63829">
    <property type="entry name" value="Calcium-dependent phosphotriesterase"/>
    <property type="match status" value="2"/>
</dbReference>
<dbReference type="PANTHER" id="PTHR43547:SF2">
    <property type="entry name" value="HYBRID SIGNAL TRANSDUCTION HISTIDINE KINASE C"/>
    <property type="match status" value="1"/>
</dbReference>
<feature type="domain" description="Two component regulator three Y" evidence="5">
    <location>
        <begin position="675"/>
        <end position="732"/>
    </location>
</feature>
<evidence type="ECO:0000313" key="7">
    <source>
        <dbReference type="EMBL" id="MTI27712.1"/>
    </source>
</evidence>
<comment type="caution">
    <text evidence="7">The sequence shown here is derived from an EMBL/GenBank/DDBJ whole genome shotgun (WGS) entry which is preliminary data.</text>
</comment>
<proteinExistence type="predicted"/>
<dbReference type="Gene3D" id="1.20.5.1930">
    <property type="match status" value="1"/>
</dbReference>
<organism evidence="7 8">
    <name type="scientific">Fulvivirga kasyanovii</name>
    <dbReference type="NCBI Taxonomy" id="396812"/>
    <lineage>
        <taxon>Bacteria</taxon>
        <taxon>Pseudomonadati</taxon>
        <taxon>Bacteroidota</taxon>
        <taxon>Cytophagia</taxon>
        <taxon>Cytophagales</taxon>
        <taxon>Fulvivirgaceae</taxon>
        <taxon>Fulvivirga</taxon>
    </lineage>
</organism>
<name>A0ABW9RU24_9BACT</name>
<feature type="domain" description="Signal transduction histidine kinase subgroup 3 dimerisation and phosphoacceptor" evidence="6">
    <location>
        <begin position="784"/>
        <end position="848"/>
    </location>
</feature>
<dbReference type="InterPro" id="IPR011712">
    <property type="entry name" value="Sig_transdc_His_kin_sub3_dim/P"/>
</dbReference>
<feature type="transmembrane region" description="Helical" evidence="3">
    <location>
        <begin position="741"/>
        <end position="758"/>
    </location>
</feature>
<dbReference type="EMBL" id="SMLW01000640">
    <property type="protein sequence ID" value="MTI27712.1"/>
    <property type="molecule type" value="Genomic_DNA"/>
</dbReference>
<sequence length="994" mass="112772">MLSLFIQGYSGYGQSYNFINYGISDGLAHEKVLDFCEDKFGNLWIATLGGGLSKFNGLTFQNLTIRDGLASNYVRDVMVDSKGNIWAATAVGISRYDGKRVRNFDIIDNNERENSVNVIYEDQAGDIWFSAPTGGIGRIDSNTEQIETFKIPNSTANDKVIAITEDKDGMLWFISAVKGLFAYDGKGFVNYVNNSDFKGYLLSVCADDNGVLWLGSNKGLLRFDPAHPEIINDFFPPLKGVFIKSAIVKDTSNFWSVSAYGIMQYDHGKVRTFGSQQGFTNLVVNNIYSDREGIIWAGTDGDGIYKLSNEIFVHYGREHGLHNYFITSILQGYDGKYWISSYGGGVDVFDGSGFQNLNTTDGLSNAYIWASTLDKQGNVWLGTKGSGLIRFDGETYSYLDVDDGLVYNSIRCLFSDSQNNLWIGTANGLSRYDGKSFHNYNVDNGLYDNTIWSISEPMEGKIMIVTRKGFSYFMEGKMSKDFNDENVFDKRVNVALEDAYGNYWIGYSGHGLLRISKDRKDYNLLTTDNGLTSDLIYNLIFDDEGNLIVGMERGVDKLFLTGENQIRRIKNYGKTEGFKNIQTTHNAVYKDEEGNIWFGAPDGVFKFQPHKEFPNQVEPVTYISGVKLFYQEVNWDKYADSTSNWHNLPIDLQLPYNENNLVIEYFGSSLNNQPEVTYKFRLLGLEKEWSPLTAKSEAVYTNLSPGEYTFEVLAANSDGVWNEHPATFKFEIVPPFWQEPWFFILLLVLIIAGIKLFNDYRVRANLNKILTVERIRAEELVKVRKRMARDFHDNMGNQLASITVFANLISLKLKDKSEEIDELLKNIEKHTKSLFNGTKDFIWSIDPESDNLSEVFTYIKDFGEDLFNNTTISFFSKADDLSVRNLPLPSGWSRQIVLIFKEAMTNALKHSNGDEVHLDLNLVKNEFVITFKDNGIGLDHERLGKGHGFKNMRSRASQINCTVEVESKIQNYGTIIRFRGSIQSGPKEREIKIY</sequence>
<dbReference type="Gene3D" id="2.60.40.10">
    <property type="entry name" value="Immunoglobulins"/>
    <property type="match status" value="1"/>
</dbReference>
<feature type="domain" description="Histidine kinase/HSP90-like ATPase" evidence="4">
    <location>
        <begin position="894"/>
        <end position="978"/>
    </location>
</feature>
<keyword evidence="3" id="KW-1133">Transmembrane helix</keyword>
<dbReference type="InterPro" id="IPR036890">
    <property type="entry name" value="HATPase_C_sf"/>
</dbReference>
<dbReference type="InterPro" id="IPR003594">
    <property type="entry name" value="HATPase_dom"/>
</dbReference>
<evidence type="ECO:0000259" key="6">
    <source>
        <dbReference type="Pfam" id="PF07730"/>
    </source>
</evidence>
<evidence type="ECO:0008006" key="9">
    <source>
        <dbReference type="Google" id="ProtNLM"/>
    </source>
</evidence>
<gene>
    <name evidence="7" type="ORF">E1163_22330</name>
</gene>
<protein>
    <recommendedName>
        <fullName evidence="9">Histidine kinase domain-containing protein</fullName>
    </recommendedName>
</protein>
<dbReference type="RefSeq" id="WP_155174710.1">
    <property type="nucleotide sequence ID" value="NZ_BAAAFL010000005.1"/>
</dbReference>
<dbReference type="Pfam" id="PF07495">
    <property type="entry name" value="Y_Y_Y"/>
    <property type="match status" value="1"/>
</dbReference>
<accession>A0ABW9RU24</accession>
<dbReference type="Proteomes" id="UP000798808">
    <property type="component" value="Unassembled WGS sequence"/>
</dbReference>
<dbReference type="InterPro" id="IPR011123">
    <property type="entry name" value="Y_Y_Y"/>
</dbReference>
<dbReference type="Pfam" id="PF02518">
    <property type="entry name" value="HATPase_c"/>
    <property type="match status" value="1"/>
</dbReference>
<feature type="coiled-coil region" evidence="2">
    <location>
        <begin position="806"/>
        <end position="833"/>
    </location>
</feature>
<keyword evidence="2" id="KW-0175">Coiled coil</keyword>
<dbReference type="InterPro" id="IPR011110">
    <property type="entry name" value="Reg_prop"/>
</dbReference>
<dbReference type="Pfam" id="PF07494">
    <property type="entry name" value="Reg_prop"/>
    <property type="match status" value="4"/>
</dbReference>
<evidence type="ECO:0000259" key="4">
    <source>
        <dbReference type="Pfam" id="PF02518"/>
    </source>
</evidence>
<dbReference type="Gene3D" id="2.130.10.10">
    <property type="entry name" value="YVTN repeat-like/Quinoprotein amine dehydrogenase"/>
    <property type="match status" value="3"/>
</dbReference>
<evidence type="ECO:0000256" key="2">
    <source>
        <dbReference type="SAM" id="Coils"/>
    </source>
</evidence>
<evidence type="ECO:0000256" key="1">
    <source>
        <dbReference type="ARBA" id="ARBA00022553"/>
    </source>
</evidence>
<dbReference type="InterPro" id="IPR015943">
    <property type="entry name" value="WD40/YVTN_repeat-like_dom_sf"/>
</dbReference>